<evidence type="ECO:0000313" key="16">
    <source>
        <dbReference type="Proteomes" id="UP000332933"/>
    </source>
</evidence>
<dbReference type="CDD" id="cd18579">
    <property type="entry name" value="ABC_6TM_ABCC_D1"/>
    <property type="match status" value="1"/>
</dbReference>
<dbReference type="SUPFAM" id="SSF52540">
    <property type="entry name" value="P-loop containing nucleoside triphosphate hydrolases"/>
    <property type="match status" value="2"/>
</dbReference>
<dbReference type="InterPro" id="IPR003593">
    <property type="entry name" value="AAA+_ATPase"/>
</dbReference>
<dbReference type="GO" id="GO:0005774">
    <property type="term" value="C:vacuolar membrane"/>
    <property type="evidence" value="ECO:0007669"/>
    <property type="project" value="UniProtKB-SubCell"/>
</dbReference>
<dbReference type="EMBL" id="CAADRA010005112">
    <property type="protein sequence ID" value="VFT84992.1"/>
    <property type="molecule type" value="Genomic_DNA"/>
</dbReference>
<dbReference type="Proteomes" id="UP000332933">
    <property type="component" value="Unassembled WGS sequence"/>
</dbReference>
<dbReference type="InterPro" id="IPR003439">
    <property type="entry name" value="ABC_transporter-like_ATP-bd"/>
</dbReference>
<feature type="domain" description="ABC transmembrane type-1" evidence="13">
    <location>
        <begin position="691"/>
        <end position="968"/>
    </location>
</feature>
<evidence type="ECO:0000256" key="2">
    <source>
        <dbReference type="ARBA" id="ARBA00009726"/>
    </source>
</evidence>
<keyword evidence="5" id="KW-0677">Repeat</keyword>
<feature type="domain" description="ABC transporter" evidence="12">
    <location>
        <begin position="407"/>
        <end position="639"/>
    </location>
</feature>
<reference evidence="14" key="2">
    <citation type="submission" date="2019-06" db="EMBL/GenBank/DDBJ databases">
        <title>Genomics analysis of Aphanomyces spp. identifies a new class of oomycete effector associated with host adaptation.</title>
        <authorList>
            <person name="Gaulin E."/>
        </authorList>
    </citation>
    <scope>NUCLEOTIDE SEQUENCE</scope>
    <source>
        <strain evidence="14">CBS 578.67</strain>
    </source>
</reference>
<feature type="transmembrane region" description="Helical" evidence="11">
    <location>
        <begin position="222"/>
        <end position="250"/>
    </location>
</feature>
<evidence type="ECO:0000256" key="7">
    <source>
        <dbReference type="ARBA" id="ARBA00022840"/>
    </source>
</evidence>
<keyword evidence="8 11" id="KW-1133">Transmembrane helix</keyword>
<dbReference type="GO" id="GO:0005524">
    <property type="term" value="F:ATP binding"/>
    <property type="evidence" value="ECO:0007669"/>
    <property type="project" value="UniProtKB-KW"/>
</dbReference>
<dbReference type="Gene3D" id="1.20.1560.10">
    <property type="entry name" value="ABC transporter type 1, transmembrane domain"/>
    <property type="match status" value="2"/>
</dbReference>
<evidence type="ECO:0000256" key="5">
    <source>
        <dbReference type="ARBA" id="ARBA00022737"/>
    </source>
</evidence>
<dbReference type="PROSITE" id="PS50929">
    <property type="entry name" value="ABC_TM1F"/>
    <property type="match status" value="2"/>
</dbReference>
<keyword evidence="7" id="KW-0067">ATP-binding</keyword>
<feature type="transmembrane region" description="Helical" evidence="11">
    <location>
        <begin position="690"/>
        <end position="711"/>
    </location>
</feature>
<keyword evidence="16" id="KW-1185">Reference proteome</keyword>
<comment type="subcellular location">
    <subcellularLocation>
        <location evidence="1">Vacuole membrane</location>
        <topology evidence="1">Multi-pass membrane protein</topology>
    </subcellularLocation>
</comment>
<feature type="transmembrane region" description="Helical" evidence="11">
    <location>
        <begin position="805"/>
        <end position="826"/>
    </location>
</feature>
<evidence type="ECO:0000313" key="14">
    <source>
        <dbReference type="EMBL" id="KAF0701401.1"/>
    </source>
</evidence>
<evidence type="ECO:0000256" key="6">
    <source>
        <dbReference type="ARBA" id="ARBA00022741"/>
    </source>
</evidence>
<dbReference type="Gene3D" id="3.40.50.300">
    <property type="entry name" value="P-loop containing nucleotide triphosphate hydrolases"/>
    <property type="match status" value="2"/>
</dbReference>
<dbReference type="SMART" id="SM00382">
    <property type="entry name" value="AAA"/>
    <property type="match status" value="2"/>
</dbReference>
<name>A0A485KJC6_9STRA</name>
<evidence type="ECO:0000256" key="9">
    <source>
        <dbReference type="ARBA" id="ARBA00023136"/>
    </source>
</evidence>
<dbReference type="FunFam" id="1.20.1560.10:FF:000013">
    <property type="entry name" value="ABC transporter C family member 2"/>
    <property type="match status" value="1"/>
</dbReference>
<evidence type="ECO:0000313" key="15">
    <source>
        <dbReference type="EMBL" id="VFT84992.1"/>
    </source>
</evidence>
<dbReference type="CDD" id="cd03244">
    <property type="entry name" value="ABCC_MRP_domain2"/>
    <property type="match status" value="1"/>
</dbReference>
<dbReference type="CDD" id="cd18580">
    <property type="entry name" value="ABC_6TM_ABCC_D2"/>
    <property type="match status" value="1"/>
</dbReference>
<evidence type="ECO:0000259" key="12">
    <source>
        <dbReference type="PROSITE" id="PS50893"/>
    </source>
</evidence>
<sequence>MKGPTYHSVSSTENTPPSPPLEHATILAKLCFSWVTPLLQLGNDRPLHAHDIWPLQPAYQCSIVGRAFEPAFDKTRSLLTTMASLFGWEWASVGLMQVAAVLGTLYGPIVLHQIVASLESHSFEMTTGLALVGSLVAVRFVGAFLSTHAALQTQLIVIKVTSALQHLLYQKALRLDAAARRATSTGEISNLFLTDISTIVNFSTVCNQLWILPLQIGLTVVLLYLVIGWSTLAGVALIVATLVVNQFVVLRMHAHLGAMMGCKDARMKAVDKTFGAIQTVKLNAWEDRFHDKLSTCRRAELASLGQVFWTNSIATMVVYVGPTLVTIASFAVYTLVQKESLTASKIFTVLSLFALLKTPFSTISILLSSLMRALVSVQRIMTFLNLPEKPSTVLTLETIDDVMRAAYATDDLVIAICDATVGWEEATPLFRHLDLVVKRGEFVVVAGAVGQGKSTLCAALLGETATYPCAGSIFVGGHVAYFSQQPWLQHLTIRDNILFGLPYDQDKYSRVLDACALTQDLVLFPAGDQTQIGQKGVTLSGGQKARVSLARACYSNADIFILDSPLSAVDAIVANEIFTKCFLGLLRHKTILLVTHAPEIIASPAVDRVLEVKDGRLMQVAANHPIRRGDSQPLVQPLASLTNVSWTMTPCVSRADAADQLVHDEARSNGSIAASVYRGYIDAMGGWCRLLWLVLVLATWQGMTVASDVWLNIWSNTSETTLFADRTPYYLGVYAGLSLTAVLFIGVRNWVMFRSGLQASATLFDRMTHALLHAPIHFFDANPLGRILNRYANDMSTLDLDLPWTIMYLASTTCLAGCTLVTALYLTKALGLVALPCLYLYYVFGAFYAAPARDLERVNKLTKSPLLNLVAESIDGVVVVRAFGASVRFQRDHCGHVDGTNKSMLASEVATQWLVLRIQLVSTAVLATALVLSRDQLTPGLVGLALNYLFSSLSLLETLVPKFAQFQTVLVAPERILEYCEDAMPMEPPRVLPGAVAATWPMSGALEFDHMSFRYKDTSPLVLKDVHVSIVSGEKIGIVGRTGAGKSSLTMALFRMHDAASGSIRIDGVDIATIGVHTLRRAIAIIPQTPVLFQGTLRTVLDPCSDFDDAQLWACLHKVKLADRVAAAPTKLNSPVDENGENFSIGERQLLCMARALLRQAKIVILDEATAAMDHDTDRTLQRVIRTSFASSTVLTIAHRLDTVMDSDRIFVFDQGRLVQCDAPMTLVGQGSGIFYELYTEGGYADKPMV</sequence>
<dbReference type="SUPFAM" id="SSF90123">
    <property type="entry name" value="ABC transporter transmembrane region"/>
    <property type="match status" value="2"/>
</dbReference>
<keyword evidence="4 11" id="KW-0812">Transmembrane</keyword>
<feature type="region of interest" description="Disordered" evidence="10">
    <location>
        <begin position="1"/>
        <end position="20"/>
    </location>
</feature>
<dbReference type="AlphaFoldDB" id="A0A485KJC6"/>
<dbReference type="FunFam" id="3.40.50.300:FF:000610">
    <property type="entry name" value="Multidrug resistance-associated ABC transporter"/>
    <property type="match status" value="1"/>
</dbReference>
<keyword evidence="3" id="KW-0813">Transport</keyword>
<evidence type="ECO:0000256" key="1">
    <source>
        <dbReference type="ARBA" id="ARBA00004128"/>
    </source>
</evidence>
<dbReference type="GO" id="GO:0140359">
    <property type="term" value="F:ABC-type transporter activity"/>
    <property type="evidence" value="ECO:0007669"/>
    <property type="project" value="InterPro"/>
</dbReference>
<dbReference type="FunFam" id="1.20.1560.10:FF:000006">
    <property type="entry name" value="ATP-binding cassette, sub-family C (CFTR/MRP), member 9"/>
    <property type="match status" value="1"/>
</dbReference>
<reference evidence="15 16" key="1">
    <citation type="submission" date="2019-03" db="EMBL/GenBank/DDBJ databases">
        <authorList>
            <person name="Gaulin E."/>
            <person name="Dumas B."/>
        </authorList>
    </citation>
    <scope>NUCLEOTIDE SEQUENCE [LARGE SCALE GENOMIC DNA]</scope>
    <source>
        <strain evidence="15">CBS 568.67</strain>
    </source>
</reference>
<dbReference type="EMBL" id="VJMH01005091">
    <property type="protein sequence ID" value="KAF0701401.1"/>
    <property type="molecule type" value="Genomic_DNA"/>
</dbReference>
<organism evidence="15 16">
    <name type="scientific">Aphanomyces stellatus</name>
    <dbReference type="NCBI Taxonomy" id="120398"/>
    <lineage>
        <taxon>Eukaryota</taxon>
        <taxon>Sar</taxon>
        <taxon>Stramenopiles</taxon>
        <taxon>Oomycota</taxon>
        <taxon>Saprolegniomycetes</taxon>
        <taxon>Saprolegniales</taxon>
        <taxon>Verrucalvaceae</taxon>
        <taxon>Aphanomyces</taxon>
    </lineage>
</organism>
<keyword evidence="9 11" id="KW-0472">Membrane</keyword>
<gene>
    <name evidence="15" type="primary">Aste57867_8103</name>
    <name evidence="14" type="ORF">As57867_008073</name>
    <name evidence="15" type="ORF">ASTE57867_8103</name>
</gene>
<dbReference type="InterPro" id="IPR044726">
    <property type="entry name" value="ABCC_6TM_D2"/>
</dbReference>
<evidence type="ECO:0000256" key="3">
    <source>
        <dbReference type="ARBA" id="ARBA00022448"/>
    </source>
</evidence>
<dbReference type="Pfam" id="PF00664">
    <property type="entry name" value="ABC_membrane"/>
    <property type="match status" value="2"/>
</dbReference>
<dbReference type="PANTHER" id="PTHR24223:SF443">
    <property type="entry name" value="MULTIDRUG-RESISTANCE LIKE PROTEIN 1, ISOFORM I"/>
    <property type="match status" value="1"/>
</dbReference>
<evidence type="ECO:0000259" key="13">
    <source>
        <dbReference type="PROSITE" id="PS50929"/>
    </source>
</evidence>
<accession>A0A485KJC6</accession>
<evidence type="ECO:0000256" key="11">
    <source>
        <dbReference type="SAM" id="Phobius"/>
    </source>
</evidence>
<dbReference type="PANTHER" id="PTHR24223">
    <property type="entry name" value="ATP-BINDING CASSETTE SUB-FAMILY C"/>
    <property type="match status" value="1"/>
</dbReference>
<evidence type="ECO:0000256" key="10">
    <source>
        <dbReference type="SAM" id="MobiDB-lite"/>
    </source>
</evidence>
<protein>
    <submittedName>
        <fullName evidence="15">Aste57867_8103 protein</fullName>
    </submittedName>
</protein>
<evidence type="ECO:0000256" key="8">
    <source>
        <dbReference type="ARBA" id="ARBA00022989"/>
    </source>
</evidence>
<dbReference type="CDD" id="cd03250">
    <property type="entry name" value="ABCC_MRP_domain1"/>
    <property type="match status" value="1"/>
</dbReference>
<dbReference type="InterPro" id="IPR027417">
    <property type="entry name" value="P-loop_NTPase"/>
</dbReference>
<feature type="transmembrane region" description="Helical" evidence="11">
    <location>
        <begin position="832"/>
        <end position="850"/>
    </location>
</feature>
<feature type="transmembrane region" description="Helical" evidence="11">
    <location>
        <begin position="731"/>
        <end position="751"/>
    </location>
</feature>
<feature type="domain" description="ABC transmembrane type-1" evidence="13">
    <location>
        <begin position="93"/>
        <end position="372"/>
    </location>
</feature>
<dbReference type="PROSITE" id="PS50893">
    <property type="entry name" value="ABC_TRANSPORTER_2"/>
    <property type="match status" value="2"/>
</dbReference>
<feature type="transmembrane region" description="Helical" evidence="11">
    <location>
        <begin position="307"/>
        <end position="334"/>
    </location>
</feature>
<feature type="transmembrane region" description="Helical" evidence="11">
    <location>
        <begin position="123"/>
        <end position="145"/>
    </location>
</feature>
<dbReference type="Pfam" id="PF00005">
    <property type="entry name" value="ABC_tran"/>
    <property type="match status" value="2"/>
</dbReference>
<dbReference type="InterPro" id="IPR036640">
    <property type="entry name" value="ABC1_TM_sf"/>
</dbReference>
<dbReference type="GO" id="GO:0016887">
    <property type="term" value="F:ATP hydrolysis activity"/>
    <property type="evidence" value="ECO:0007669"/>
    <property type="project" value="InterPro"/>
</dbReference>
<dbReference type="InterPro" id="IPR011527">
    <property type="entry name" value="ABC1_TM_dom"/>
</dbReference>
<dbReference type="InterPro" id="IPR044746">
    <property type="entry name" value="ABCC_6TM_D1"/>
</dbReference>
<dbReference type="OrthoDB" id="6500128at2759"/>
<keyword evidence="6" id="KW-0547">Nucleotide-binding</keyword>
<dbReference type="InterPro" id="IPR050173">
    <property type="entry name" value="ABC_transporter_C-like"/>
</dbReference>
<feature type="transmembrane region" description="Helical" evidence="11">
    <location>
        <begin position="346"/>
        <end position="371"/>
    </location>
</feature>
<feature type="domain" description="ABC transporter" evidence="12">
    <location>
        <begin position="1006"/>
        <end position="1240"/>
    </location>
</feature>
<dbReference type="FunFam" id="3.40.50.300:FF:000997">
    <property type="entry name" value="Multidrug resistance-associated protein 1"/>
    <property type="match status" value="1"/>
</dbReference>
<feature type="transmembrane region" description="Helical" evidence="11">
    <location>
        <begin position="90"/>
        <end position="111"/>
    </location>
</feature>
<evidence type="ECO:0000256" key="4">
    <source>
        <dbReference type="ARBA" id="ARBA00022692"/>
    </source>
</evidence>
<proteinExistence type="inferred from homology"/>
<comment type="similarity">
    <text evidence="2">Belongs to the ABC transporter superfamily. ABCC family. Conjugate transporter (TC 3.A.1.208) subfamily.</text>
</comment>